<proteinExistence type="inferred from homology"/>
<reference evidence="8 9" key="1">
    <citation type="submission" date="2024-02" db="EMBL/GenBank/DDBJ databases">
        <authorList>
            <person name="Daric V."/>
            <person name="Darras S."/>
        </authorList>
    </citation>
    <scope>NUCLEOTIDE SEQUENCE [LARGE SCALE GENOMIC DNA]</scope>
</reference>
<dbReference type="EMBL" id="CAWYQH010000174">
    <property type="protein sequence ID" value="CAK8697825.1"/>
    <property type="molecule type" value="Genomic_DNA"/>
</dbReference>
<keyword evidence="5" id="KW-0963">Cytoplasm</keyword>
<evidence type="ECO:0000256" key="7">
    <source>
        <dbReference type="ARBA" id="ARBA00032692"/>
    </source>
</evidence>
<gene>
    <name evidence="8" type="ORF">CVLEPA_LOCUS31324</name>
</gene>
<evidence type="ECO:0000313" key="9">
    <source>
        <dbReference type="Proteomes" id="UP001642483"/>
    </source>
</evidence>
<evidence type="ECO:0000256" key="2">
    <source>
        <dbReference type="ARBA" id="ARBA00004496"/>
    </source>
</evidence>
<dbReference type="Proteomes" id="UP001642483">
    <property type="component" value="Unassembled WGS sequence"/>
</dbReference>
<dbReference type="PRINTS" id="PR02092">
    <property type="entry name" value="HEPBVIRUSXIP"/>
</dbReference>
<name>A0ABP0H204_CLALP</name>
<comment type="similarity">
    <text evidence="3">Belongs to the LAMTOR5 family.</text>
</comment>
<organism evidence="8 9">
    <name type="scientific">Clavelina lepadiformis</name>
    <name type="common">Light-bulb sea squirt</name>
    <name type="synonym">Ascidia lepadiformis</name>
    <dbReference type="NCBI Taxonomy" id="159417"/>
    <lineage>
        <taxon>Eukaryota</taxon>
        <taxon>Metazoa</taxon>
        <taxon>Chordata</taxon>
        <taxon>Tunicata</taxon>
        <taxon>Ascidiacea</taxon>
        <taxon>Aplousobranchia</taxon>
        <taxon>Clavelinidae</taxon>
        <taxon>Clavelina</taxon>
    </lineage>
</organism>
<evidence type="ECO:0000256" key="5">
    <source>
        <dbReference type="ARBA" id="ARBA00022490"/>
    </source>
</evidence>
<evidence type="ECO:0000256" key="4">
    <source>
        <dbReference type="ARBA" id="ARBA00016079"/>
    </source>
</evidence>
<keyword evidence="9" id="KW-1185">Reference proteome</keyword>
<dbReference type="PANTHER" id="PTHR13342:SF2">
    <property type="entry name" value="RAGULATOR COMPLEX PROTEIN LAMTOR5"/>
    <property type="match status" value="1"/>
</dbReference>
<dbReference type="PANTHER" id="PTHR13342">
    <property type="entry name" value="RAGULATOR COMPLEX PROTEIN LAMTOR5"/>
    <property type="match status" value="1"/>
</dbReference>
<accession>A0ABP0H204</accession>
<dbReference type="Gene3D" id="3.30.450.30">
    <property type="entry name" value="Dynein light chain 2a, cytoplasmic"/>
    <property type="match status" value="1"/>
</dbReference>
<sequence>MESLLQEKLETTLQNPGIHGIVCTDMQGLCLGNQGAAFEELAGPIAALCEEAYKQWPSQDSPVIVLETTGPKSSADLSLLIKMSDGICTGIIKSKHN</sequence>
<comment type="subcellular location">
    <subcellularLocation>
        <location evidence="2">Cytoplasm</location>
    </subcellularLocation>
    <subcellularLocation>
        <location evidence="1">Lysosome</location>
    </subcellularLocation>
</comment>
<evidence type="ECO:0000256" key="6">
    <source>
        <dbReference type="ARBA" id="ARBA00023228"/>
    </source>
</evidence>
<comment type="caution">
    <text evidence="8">The sequence shown here is derived from an EMBL/GenBank/DDBJ whole genome shotgun (WGS) entry which is preliminary data.</text>
</comment>
<dbReference type="Pfam" id="PF16672">
    <property type="entry name" value="LAMTOR5"/>
    <property type="match status" value="1"/>
</dbReference>
<evidence type="ECO:0000256" key="1">
    <source>
        <dbReference type="ARBA" id="ARBA00004371"/>
    </source>
</evidence>
<keyword evidence="6" id="KW-0458">Lysosome</keyword>
<dbReference type="InterPro" id="IPR024135">
    <property type="entry name" value="LAMTOR5"/>
</dbReference>
<evidence type="ECO:0000313" key="8">
    <source>
        <dbReference type="EMBL" id="CAK8697825.1"/>
    </source>
</evidence>
<protein>
    <recommendedName>
        <fullName evidence="4">Ragulator complex protein LAMTOR5</fullName>
    </recommendedName>
    <alternativeName>
        <fullName evidence="7">Late endosomal/lysosomal adaptor and MAPK and MTOR activator 5</fullName>
    </alternativeName>
</protein>
<evidence type="ECO:0000256" key="3">
    <source>
        <dbReference type="ARBA" id="ARBA00007795"/>
    </source>
</evidence>